<reference evidence="1 2" key="1">
    <citation type="journal article" date="2015" name="Nat. Commun.">
        <title>Lucilia cuprina genome unlocks parasitic fly biology to underpin future interventions.</title>
        <authorList>
            <person name="Anstead C.A."/>
            <person name="Korhonen P.K."/>
            <person name="Young N.D."/>
            <person name="Hall R.S."/>
            <person name="Jex A.R."/>
            <person name="Murali S.C."/>
            <person name="Hughes D.S."/>
            <person name="Lee S.F."/>
            <person name="Perry T."/>
            <person name="Stroehlein A.J."/>
            <person name="Ansell B.R."/>
            <person name="Breugelmans B."/>
            <person name="Hofmann A."/>
            <person name="Qu J."/>
            <person name="Dugan S."/>
            <person name="Lee S.L."/>
            <person name="Chao H."/>
            <person name="Dinh H."/>
            <person name="Han Y."/>
            <person name="Doddapaneni H.V."/>
            <person name="Worley K.C."/>
            <person name="Muzny D.M."/>
            <person name="Ioannidis P."/>
            <person name="Waterhouse R.M."/>
            <person name="Zdobnov E.M."/>
            <person name="James P.J."/>
            <person name="Bagnall N.H."/>
            <person name="Kotze A.C."/>
            <person name="Gibbs R.A."/>
            <person name="Richards S."/>
            <person name="Batterham P."/>
            <person name="Gasser R.B."/>
        </authorList>
    </citation>
    <scope>NUCLEOTIDE SEQUENCE [LARGE SCALE GENOMIC DNA]</scope>
    <source>
        <strain evidence="1 2">LS</strain>
        <tissue evidence="1">Full body</tissue>
    </source>
</reference>
<protein>
    <submittedName>
        <fullName evidence="1">Uncharacterized protein</fullName>
    </submittedName>
</protein>
<dbReference type="EMBL" id="JRES01001115">
    <property type="protein sequence ID" value="KNC25432.1"/>
    <property type="molecule type" value="Genomic_DNA"/>
</dbReference>
<name>A0A0L0BZC6_LUCCU</name>
<dbReference type="Proteomes" id="UP000037069">
    <property type="component" value="Unassembled WGS sequence"/>
</dbReference>
<organism evidence="1 2">
    <name type="scientific">Lucilia cuprina</name>
    <name type="common">Green bottle fly</name>
    <name type="synonym">Australian sheep blowfly</name>
    <dbReference type="NCBI Taxonomy" id="7375"/>
    <lineage>
        <taxon>Eukaryota</taxon>
        <taxon>Metazoa</taxon>
        <taxon>Ecdysozoa</taxon>
        <taxon>Arthropoda</taxon>
        <taxon>Hexapoda</taxon>
        <taxon>Insecta</taxon>
        <taxon>Pterygota</taxon>
        <taxon>Neoptera</taxon>
        <taxon>Endopterygota</taxon>
        <taxon>Diptera</taxon>
        <taxon>Brachycera</taxon>
        <taxon>Muscomorpha</taxon>
        <taxon>Oestroidea</taxon>
        <taxon>Calliphoridae</taxon>
        <taxon>Luciliinae</taxon>
        <taxon>Lucilia</taxon>
    </lineage>
</organism>
<evidence type="ECO:0000313" key="1">
    <source>
        <dbReference type="EMBL" id="KNC25432.1"/>
    </source>
</evidence>
<sequence length="203" mass="23167">MIRTLYLKDDQEQVVSKDSRDLQYIFEARSQRIEEHRSPLSTAYATTCTSSTYMWLRRMSEAAGFDFSQDLANSRSIEYYSDLCGSTIGFYHRMVETEKVQYDEMARYEYHRGIPAGKATKLQTYHNCCGMWLTGTQFHSLGLNDTDVTLVQAEVLPVNPTEDLVAFPSSFDDEWGFITGALLGFGFGGVYLQLRNLLGVRIL</sequence>
<dbReference type="AlphaFoldDB" id="A0A0L0BZC6"/>
<gene>
    <name evidence="1" type="ORF">FF38_03419</name>
</gene>
<evidence type="ECO:0000313" key="2">
    <source>
        <dbReference type="Proteomes" id="UP000037069"/>
    </source>
</evidence>
<comment type="caution">
    <text evidence="1">The sequence shown here is derived from an EMBL/GenBank/DDBJ whole genome shotgun (WGS) entry which is preliminary data.</text>
</comment>
<proteinExistence type="predicted"/>
<keyword evidence="2" id="KW-1185">Reference proteome</keyword>
<accession>A0A0L0BZC6</accession>